<accession>A0A0V0GM30</accession>
<organism evidence="1">
    <name type="scientific">Solanum chacoense</name>
    <name type="common">Chaco potato</name>
    <dbReference type="NCBI Taxonomy" id="4108"/>
    <lineage>
        <taxon>Eukaryota</taxon>
        <taxon>Viridiplantae</taxon>
        <taxon>Streptophyta</taxon>
        <taxon>Embryophyta</taxon>
        <taxon>Tracheophyta</taxon>
        <taxon>Spermatophyta</taxon>
        <taxon>Magnoliopsida</taxon>
        <taxon>eudicotyledons</taxon>
        <taxon>Gunneridae</taxon>
        <taxon>Pentapetalae</taxon>
        <taxon>asterids</taxon>
        <taxon>lamiids</taxon>
        <taxon>Solanales</taxon>
        <taxon>Solanaceae</taxon>
        <taxon>Solanoideae</taxon>
        <taxon>Solaneae</taxon>
        <taxon>Solanum</taxon>
    </lineage>
</organism>
<protein>
    <submittedName>
        <fullName evidence="1">Putative ovule protein</fullName>
    </submittedName>
</protein>
<proteinExistence type="predicted"/>
<dbReference type="EMBL" id="GEDG01036237">
    <property type="protein sequence ID" value="JAP08807.1"/>
    <property type="molecule type" value="Transcribed_RNA"/>
</dbReference>
<dbReference type="AlphaFoldDB" id="A0A0V0GM30"/>
<name>A0A0V0GM30_SOLCH</name>
<reference evidence="1" key="1">
    <citation type="submission" date="2015-12" db="EMBL/GenBank/DDBJ databases">
        <title>Gene expression during late stages of embryo sac development: a critical building block for successful pollen-pistil interactions.</title>
        <authorList>
            <person name="Liu Y."/>
            <person name="Joly V."/>
            <person name="Sabar M."/>
            <person name="Matton D.P."/>
        </authorList>
    </citation>
    <scope>NUCLEOTIDE SEQUENCE</scope>
</reference>
<evidence type="ECO:0000313" key="1">
    <source>
        <dbReference type="EMBL" id="JAP08807.1"/>
    </source>
</evidence>
<sequence>MCCSTMLFNKATAEVHPRASRMRSGYLLFLLFSTPFRFTNTLIHPLSHCKFSFTRHHCHCVVTSGGEASTSTMSIILGFRQL</sequence>